<comment type="similarity">
    <text evidence="2">Belongs to the ROK (NagC/XylR) family.</text>
</comment>
<dbReference type="SMART" id="SM00419">
    <property type="entry name" value="HTH_CRP"/>
    <property type="match status" value="1"/>
</dbReference>
<dbReference type="InterPro" id="IPR043129">
    <property type="entry name" value="ATPase_NBD"/>
</dbReference>
<dbReference type="PANTHER" id="PTHR18964">
    <property type="entry name" value="ROK (REPRESSOR, ORF, KINASE) FAMILY"/>
    <property type="match status" value="1"/>
</dbReference>
<dbReference type="GO" id="GO:0003677">
    <property type="term" value="F:DNA binding"/>
    <property type="evidence" value="ECO:0007669"/>
    <property type="project" value="InterPro"/>
</dbReference>
<dbReference type="AlphaFoldDB" id="A0A1M5CVJ4"/>
<evidence type="ECO:0000256" key="3">
    <source>
        <dbReference type="ARBA" id="ARBA00022629"/>
    </source>
</evidence>
<keyword evidence="6" id="KW-1185">Reference proteome</keyword>
<evidence type="ECO:0000256" key="1">
    <source>
        <dbReference type="ARBA" id="ARBA00002486"/>
    </source>
</evidence>
<protein>
    <submittedName>
        <fullName evidence="5">ROK family protein (Putative glucokinase)</fullName>
    </submittedName>
</protein>
<keyword evidence="3" id="KW-0859">Xylose metabolism</keyword>
<dbReference type="SUPFAM" id="SSF53067">
    <property type="entry name" value="Actin-like ATPase domain"/>
    <property type="match status" value="1"/>
</dbReference>
<sequence>MANLIPVSYKLLKGMNESLVIRIIKEKGAISRADIARYTNLTPPTVTNITKKLIKDGVIVEDTMGESRGGRKPVLLKLNPGYFYVVLAHISSNHLRLDVSDLDTNVLASKRIKLSDKSPEAVLKNLFALYRQMVDQSGVPEDKIAGIGVAVHGLVDSERGISLYAPNLGWRDVNLLESIKAELGIEVCVENDVRAMAMGERWYGAAKGVDNFLAVKVGYGIGASAVVDGKLYTGITHSSGEIGHTTIDVNGPKCSCGNYGCLEAMASERAICETMSKRLKLGEKSIIKDVDDVDIEDVYRAANIGDELAIDVIKRISIYLGIGIANLINLFNPQLVVLGGNIIKVKDIVKPVLEDVVKQRALDNTYRGCKLVMSNLGDDATIKGAHALILSHLFDM</sequence>
<comment type="function">
    <text evidence="1">Transcriptional repressor of xylose-utilizing enzymes.</text>
</comment>
<dbReference type="Pfam" id="PF13412">
    <property type="entry name" value="HTH_24"/>
    <property type="match status" value="1"/>
</dbReference>
<dbReference type="RefSeq" id="WP_073345270.1">
    <property type="nucleotide sequence ID" value="NZ_FQVH01000031.1"/>
</dbReference>
<dbReference type="GO" id="GO:0042732">
    <property type="term" value="P:D-xylose metabolic process"/>
    <property type="evidence" value="ECO:0007669"/>
    <property type="project" value="UniProtKB-KW"/>
</dbReference>
<gene>
    <name evidence="5" type="ORF">SAMN02746089_02200</name>
</gene>
<evidence type="ECO:0000313" key="6">
    <source>
        <dbReference type="Proteomes" id="UP000184088"/>
    </source>
</evidence>
<keyword evidence="5" id="KW-0418">Kinase</keyword>
<dbReference type="SUPFAM" id="SSF46785">
    <property type="entry name" value="Winged helix' DNA-binding domain"/>
    <property type="match status" value="1"/>
</dbReference>
<organism evidence="5 6">
    <name type="scientific">Caldanaerobius fijiensis DSM 17918</name>
    <dbReference type="NCBI Taxonomy" id="1121256"/>
    <lineage>
        <taxon>Bacteria</taxon>
        <taxon>Bacillati</taxon>
        <taxon>Bacillota</taxon>
        <taxon>Clostridia</taxon>
        <taxon>Thermoanaerobacterales</taxon>
        <taxon>Thermoanaerobacteraceae</taxon>
        <taxon>Caldanaerobius</taxon>
    </lineage>
</organism>
<accession>A0A1M5CVJ4</accession>
<dbReference type="EMBL" id="FQVH01000031">
    <property type="protein sequence ID" value="SHF58761.1"/>
    <property type="molecule type" value="Genomic_DNA"/>
</dbReference>
<dbReference type="Gene3D" id="1.10.10.10">
    <property type="entry name" value="Winged helix-like DNA-binding domain superfamily/Winged helix DNA-binding domain"/>
    <property type="match status" value="1"/>
</dbReference>
<evidence type="ECO:0000313" key="5">
    <source>
        <dbReference type="EMBL" id="SHF58761.1"/>
    </source>
</evidence>
<keyword evidence="5" id="KW-0808">Transferase</keyword>
<name>A0A1M5CVJ4_9THEO</name>
<dbReference type="Gene3D" id="3.30.420.40">
    <property type="match status" value="2"/>
</dbReference>
<proteinExistence type="inferred from homology"/>
<dbReference type="OrthoDB" id="9810372at2"/>
<dbReference type="STRING" id="1121256.SAMN02746089_02200"/>
<dbReference type="Proteomes" id="UP000184088">
    <property type="component" value="Unassembled WGS sequence"/>
</dbReference>
<dbReference type="GO" id="GO:0006355">
    <property type="term" value="P:regulation of DNA-templated transcription"/>
    <property type="evidence" value="ECO:0007669"/>
    <property type="project" value="InterPro"/>
</dbReference>
<dbReference type="GO" id="GO:0016301">
    <property type="term" value="F:kinase activity"/>
    <property type="evidence" value="ECO:0007669"/>
    <property type="project" value="UniProtKB-KW"/>
</dbReference>
<dbReference type="PANTHER" id="PTHR18964:SF149">
    <property type="entry name" value="BIFUNCTIONAL UDP-N-ACETYLGLUCOSAMINE 2-EPIMERASE_N-ACETYLMANNOSAMINE KINASE"/>
    <property type="match status" value="1"/>
</dbReference>
<evidence type="ECO:0000259" key="4">
    <source>
        <dbReference type="SMART" id="SM00419"/>
    </source>
</evidence>
<dbReference type="InterPro" id="IPR036390">
    <property type="entry name" value="WH_DNA-bd_sf"/>
</dbReference>
<feature type="domain" description="HTH crp-type" evidence="4">
    <location>
        <begin position="17"/>
        <end position="77"/>
    </location>
</feature>
<dbReference type="InterPro" id="IPR036388">
    <property type="entry name" value="WH-like_DNA-bd_sf"/>
</dbReference>
<dbReference type="Pfam" id="PF00480">
    <property type="entry name" value="ROK"/>
    <property type="match status" value="1"/>
</dbReference>
<keyword evidence="3" id="KW-0119">Carbohydrate metabolism</keyword>
<dbReference type="InterPro" id="IPR000600">
    <property type="entry name" value="ROK"/>
</dbReference>
<evidence type="ECO:0000256" key="2">
    <source>
        <dbReference type="ARBA" id="ARBA00006479"/>
    </source>
</evidence>
<dbReference type="InterPro" id="IPR012318">
    <property type="entry name" value="HTH_CRP"/>
</dbReference>
<reference evidence="5 6" key="1">
    <citation type="submission" date="2016-11" db="EMBL/GenBank/DDBJ databases">
        <authorList>
            <person name="Jaros S."/>
            <person name="Januszkiewicz K."/>
            <person name="Wedrychowicz H."/>
        </authorList>
    </citation>
    <scope>NUCLEOTIDE SEQUENCE [LARGE SCALE GENOMIC DNA]</scope>
    <source>
        <strain evidence="5 6">DSM 17918</strain>
    </source>
</reference>